<sequence>MSMAGCYPHALSAEDNGDGFLFKGGTTPIVKRGGGSQGFQRKPPHLDMNREYEAAGKSYRAARTTITTLNERHRQLQIAQEEAFVREQQGRKFTANFAETRLATCGVPTLNTMSVRIERQRAQVKAIANDASPTKPPTNKKLREAAHREQLSTQVRAAVRRSYGSQELDLKSLELVHIPRAAVFTTLLMQLARSIRTVNVSRNALRELPESFVRAFPEVETLVYKENALARLPFRALGELRHLRVLNVSGNQLDALPVELPTTLETLDASRNRLQDIQNLHALNRLVTLDLSYNHFQLLPCGLAALNKLQTLTLAGNRLVSLATRPQLIRRSAAAHPEDEEGANTEPTEEENNVARKQWRVEEDPATHEVVYYHLQSKRVSRTKPKCFQVRVPKLQLSGNQTQPKQDTRALLERYPDGWEIVLPGPADTSTALQFVNHCTDESFSTLPPALDRWDGVDHLRYLVLSGNELLDLPPSIGKLKRLKRLEAENNKILALPDVLYGLTALETVKLGMNGLAALPPSFAKLASLTEVDVKLNRLRELPEALGDLQQLRVLDASANALEKLPRSFLALRRIVTLRLSGNAPLVSAGFAAETLRIGNLAEVRWQLEHQIECEKHGGSRPPEPRVRLIGIGAACWSTDLHVNREFARAVEIAQETHTLSMHWRGIEVPEIPRVFFTALSDLCELRLSGQNFNVLPAGFGAFTKLRLLQLRQNEIRSIAPEVFGSIADSTKPTLGIAASLESLDLRYNRLEALPDTFANCGKLQILRASHNVIASLPDSLAGLANSLVDLQLAHNQLVNGPPALAALRSLERLDLSFNRLEALDDVDFSQLPQLQVLRLSGNRLTELPMSLGGVGVSDGGKPPPIRELTFAGNMLQEFPPAVLLLGATLQRLEMQSNRLERLPMSFGAALPELEVVESDGNPFRSPPAEVMRLGATAIRLYLHKREERVEELAALLSALGLVFDREAFDKPIMRRLLPPGVPVTSLPFLTSKHLVAFDRAVDRYVNGAFYLPPPPLGAGPQFRRGADIFHELLLNTHFELAQRHHRTILEELLELLTHIREKRWADKTDFRYDMLRPWGRRGEQVSVYMIRGAVLFPDEYKAADETVRPPPSPGKELPSILRVIETRTQRGFPPEPFIENKRTLRDVERALDQYVGHYGPVGVVHSNVPMRCACDELLRFGKMHDPCEQPGWTMVRVLYTDEEVARRELDERRLREAQDALLPQIRAFLETPDGEKRFQKEVRIAKEALRAHLRAMKKQLKRHRAKLQPLAKAHDHEEKLARTMERATQKAAKSKKPGEEVPLKRAETLGELKARVAKREKLEFAETRVREDTEELERGKARLGQGHAAFREEVERVLLEKVGATVRQHLVRQQRDKALAMGWRRPWDGIDGRAFTRYQREILRHKQGGVDEEGAGAAPDSGPKSVLKPDSKGKAATETANPSGEENDENEDDDDAVASDDNSEVSDVSFDGYADLVSNMARDLQDTGQDEEDDEDEDEESAAIADAARAAAMAALEAEEAADDLDDISSDDDEDGKPHESEDSDL</sequence>
<dbReference type="HOGENOM" id="CLU_246983_0_0_1"/>
<reference evidence="5" key="1">
    <citation type="journal article" date="2006" name="Science">
        <title>Phytophthora genome sequences uncover evolutionary origins and mechanisms of pathogenesis.</title>
        <authorList>
            <person name="Tyler B.M."/>
            <person name="Tripathy S."/>
            <person name="Zhang X."/>
            <person name="Dehal P."/>
            <person name="Jiang R.H."/>
            <person name="Aerts A."/>
            <person name="Arredondo F.D."/>
            <person name="Baxter L."/>
            <person name="Bensasson D."/>
            <person name="Beynon J.L."/>
            <person name="Chapman J."/>
            <person name="Damasceno C.M."/>
            <person name="Dorrance A.E."/>
            <person name="Dou D."/>
            <person name="Dickerman A.W."/>
            <person name="Dubchak I.L."/>
            <person name="Garbelotto M."/>
            <person name="Gijzen M."/>
            <person name="Gordon S.G."/>
            <person name="Govers F."/>
            <person name="Grunwald N.J."/>
            <person name="Huang W."/>
            <person name="Ivors K.L."/>
            <person name="Jones R.W."/>
            <person name="Kamoun S."/>
            <person name="Krampis K."/>
            <person name="Lamour K.H."/>
            <person name="Lee M.K."/>
            <person name="McDonald W.H."/>
            <person name="Medina M."/>
            <person name="Meijer H.J."/>
            <person name="Nordberg E.K."/>
            <person name="Maclean D.J."/>
            <person name="Ospina-Giraldo M.D."/>
            <person name="Morris P.F."/>
            <person name="Phuntumart V."/>
            <person name="Putnam N.H."/>
            <person name="Rash S."/>
            <person name="Rose J.K."/>
            <person name="Sakihama Y."/>
            <person name="Salamov A.A."/>
            <person name="Savidor A."/>
            <person name="Scheuring C.F."/>
            <person name="Smith B.M."/>
            <person name="Sobral B.W."/>
            <person name="Terry A."/>
            <person name="Torto-Alalibo T.A."/>
            <person name="Win J."/>
            <person name="Xu Z."/>
            <person name="Zhang H."/>
            <person name="Grigoriev I.V."/>
            <person name="Rokhsar D.S."/>
            <person name="Boore J.L."/>
        </authorList>
    </citation>
    <scope>NUCLEOTIDE SEQUENCE [LARGE SCALE GENOMIC DNA]</scope>
    <source>
        <strain evidence="5">Pr102</strain>
    </source>
</reference>
<organism evidence="4 5">
    <name type="scientific">Phytophthora ramorum</name>
    <name type="common">Sudden oak death agent</name>
    <dbReference type="NCBI Taxonomy" id="164328"/>
    <lineage>
        <taxon>Eukaryota</taxon>
        <taxon>Sar</taxon>
        <taxon>Stramenopiles</taxon>
        <taxon>Oomycota</taxon>
        <taxon>Peronosporomycetes</taxon>
        <taxon>Peronosporales</taxon>
        <taxon>Peronosporaceae</taxon>
        <taxon>Phytophthora</taxon>
    </lineage>
</organism>
<name>H3GSG8_PHYRM</name>
<dbReference type="Proteomes" id="UP000005238">
    <property type="component" value="Unassembled WGS sequence"/>
</dbReference>
<protein>
    <submittedName>
        <fullName evidence="4">Uncharacterized protein</fullName>
    </submittedName>
</protein>
<reference evidence="4" key="2">
    <citation type="submission" date="2015-06" db="UniProtKB">
        <authorList>
            <consortium name="EnsemblProtists"/>
        </authorList>
    </citation>
    <scope>IDENTIFICATION</scope>
    <source>
        <strain evidence="4">Pr102</strain>
    </source>
</reference>
<dbReference type="EMBL" id="DS566041">
    <property type="status" value="NOT_ANNOTATED_CDS"/>
    <property type="molecule type" value="Genomic_DNA"/>
</dbReference>
<feature type="compositionally biased region" description="Acidic residues" evidence="3">
    <location>
        <begin position="1518"/>
        <end position="1536"/>
    </location>
</feature>
<dbReference type="InterPro" id="IPR001611">
    <property type="entry name" value="Leu-rich_rpt"/>
</dbReference>
<dbReference type="STRING" id="164328.H3GSG8"/>
<keyword evidence="1" id="KW-0433">Leucine-rich repeat</keyword>
<dbReference type="Pfam" id="PF13855">
    <property type="entry name" value="LRR_8"/>
    <property type="match status" value="1"/>
</dbReference>
<dbReference type="SMART" id="SM00369">
    <property type="entry name" value="LRR_TYP"/>
    <property type="match status" value="14"/>
</dbReference>
<evidence type="ECO:0000256" key="3">
    <source>
        <dbReference type="SAM" id="MobiDB-lite"/>
    </source>
</evidence>
<dbReference type="Pfam" id="PF13516">
    <property type="entry name" value="LRR_6"/>
    <property type="match status" value="1"/>
</dbReference>
<dbReference type="PROSITE" id="PS51450">
    <property type="entry name" value="LRR"/>
    <property type="match status" value="3"/>
</dbReference>
<dbReference type="VEuPathDB" id="FungiDB:KRP22_1285"/>
<dbReference type="SMART" id="SM00365">
    <property type="entry name" value="LRR_SD22"/>
    <property type="match status" value="3"/>
</dbReference>
<dbReference type="PANTHER" id="PTHR48051">
    <property type="match status" value="1"/>
</dbReference>
<feature type="compositionally biased region" description="Acidic residues" evidence="3">
    <location>
        <begin position="1489"/>
        <end position="1502"/>
    </location>
</feature>
<feature type="region of interest" description="Disordered" evidence="3">
    <location>
        <begin position="1407"/>
        <end position="1547"/>
    </location>
</feature>
<proteinExistence type="predicted"/>
<dbReference type="eggNOG" id="KOG0619">
    <property type="taxonomic scope" value="Eukaryota"/>
</dbReference>
<dbReference type="Pfam" id="PF00560">
    <property type="entry name" value="LRR_1"/>
    <property type="match status" value="2"/>
</dbReference>
<evidence type="ECO:0000313" key="4">
    <source>
        <dbReference type="EnsemblProtists" id="Phyra79942"/>
    </source>
</evidence>
<dbReference type="Gene3D" id="3.80.10.10">
    <property type="entry name" value="Ribonuclease Inhibitor"/>
    <property type="match status" value="4"/>
</dbReference>
<feature type="compositionally biased region" description="Basic and acidic residues" evidence="3">
    <location>
        <begin position="1537"/>
        <end position="1547"/>
    </location>
</feature>
<feature type="compositionally biased region" description="Acidic residues" evidence="3">
    <location>
        <begin position="1446"/>
        <end position="1465"/>
    </location>
</feature>
<keyword evidence="5" id="KW-1185">Reference proteome</keyword>
<dbReference type="SUPFAM" id="SSF52058">
    <property type="entry name" value="L domain-like"/>
    <property type="match status" value="2"/>
</dbReference>
<evidence type="ECO:0000256" key="2">
    <source>
        <dbReference type="ARBA" id="ARBA00022737"/>
    </source>
</evidence>
<dbReference type="InParanoid" id="H3GSG8"/>
<evidence type="ECO:0000256" key="1">
    <source>
        <dbReference type="ARBA" id="ARBA00022614"/>
    </source>
</evidence>
<evidence type="ECO:0000313" key="5">
    <source>
        <dbReference type="Proteomes" id="UP000005238"/>
    </source>
</evidence>
<dbReference type="InterPro" id="IPR003591">
    <property type="entry name" value="Leu-rich_rpt_typical-subtyp"/>
</dbReference>
<feature type="compositionally biased region" description="Low complexity" evidence="3">
    <location>
        <begin position="1503"/>
        <end position="1517"/>
    </location>
</feature>
<feature type="region of interest" description="Disordered" evidence="3">
    <location>
        <begin position="331"/>
        <end position="356"/>
    </location>
</feature>
<dbReference type="EnsemblProtists" id="Phyra79942">
    <property type="protein sequence ID" value="Phyra79942"/>
    <property type="gene ID" value="Phyra79942"/>
</dbReference>
<dbReference type="InterPro" id="IPR050216">
    <property type="entry name" value="LRR_domain-containing"/>
</dbReference>
<dbReference type="PANTHER" id="PTHR48051:SF1">
    <property type="entry name" value="RAS SUPPRESSOR PROTEIN 1"/>
    <property type="match status" value="1"/>
</dbReference>
<accession>H3GSG8</accession>
<feature type="compositionally biased region" description="Acidic residues" evidence="3">
    <location>
        <begin position="338"/>
        <end position="352"/>
    </location>
</feature>
<dbReference type="VEuPathDB" id="FungiDB:KRP23_1350"/>
<keyword evidence="2" id="KW-0677">Repeat</keyword>
<dbReference type="SUPFAM" id="SSF52047">
    <property type="entry name" value="RNI-like"/>
    <property type="match status" value="1"/>
</dbReference>
<dbReference type="SMART" id="SM00364">
    <property type="entry name" value="LRR_BAC"/>
    <property type="match status" value="13"/>
</dbReference>
<dbReference type="OMA" id="ECEKHGG"/>
<dbReference type="InterPro" id="IPR032675">
    <property type="entry name" value="LRR_dom_sf"/>
</dbReference>
<dbReference type="GO" id="GO:0035556">
    <property type="term" value="P:intracellular signal transduction"/>
    <property type="evidence" value="ECO:0000318"/>
    <property type="project" value="GO_Central"/>
</dbReference>